<reference evidence="2 3" key="1">
    <citation type="journal article" date="2023" name="bioRxiv">
        <title>Conserved and derived expression patterns and positive selection on dental genes reveal complex evolutionary context of ever-growing rodent molars.</title>
        <authorList>
            <person name="Calamari Z.T."/>
            <person name="Song A."/>
            <person name="Cohen E."/>
            <person name="Akter M."/>
            <person name="Roy R.D."/>
            <person name="Hallikas O."/>
            <person name="Christensen M.M."/>
            <person name="Li P."/>
            <person name="Marangoni P."/>
            <person name="Jernvall J."/>
            <person name="Klein O.D."/>
        </authorList>
    </citation>
    <scope>NUCLEOTIDE SEQUENCE [LARGE SCALE GENOMIC DNA]</scope>
    <source>
        <strain evidence="2">V071</strain>
    </source>
</reference>
<dbReference type="Proteomes" id="UP001488838">
    <property type="component" value="Unassembled WGS sequence"/>
</dbReference>
<feature type="domain" description="LITAF" evidence="1">
    <location>
        <begin position="1"/>
        <end position="79"/>
    </location>
</feature>
<dbReference type="AlphaFoldDB" id="A0AAW0JFZ1"/>
<proteinExistence type="predicted"/>
<evidence type="ECO:0000259" key="1">
    <source>
        <dbReference type="PROSITE" id="PS51837"/>
    </source>
</evidence>
<name>A0AAW0JFZ1_MYOGA</name>
<organism evidence="2 3">
    <name type="scientific">Myodes glareolus</name>
    <name type="common">Bank vole</name>
    <name type="synonym">Clethrionomys glareolus</name>
    <dbReference type="NCBI Taxonomy" id="447135"/>
    <lineage>
        <taxon>Eukaryota</taxon>
        <taxon>Metazoa</taxon>
        <taxon>Chordata</taxon>
        <taxon>Craniata</taxon>
        <taxon>Vertebrata</taxon>
        <taxon>Euteleostomi</taxon>
        <taxon>Mammalia</taxon>
        <taxon>Eutheria</taxon>
        <taxon>Euarchontoglires</taxon>
        <taxon>Glires</taxon>
        <taxon>Rodentia</taxon>
        <taxon>Myomorpha</taxon>
        <taxon>Muroidea</taxon>
        <taxon>Cricetidae</taxon>
        <taxon>Arvicolinae</taxon>
        <taxon>Myodes</taxon>
    </lineage>
</organism>
<dbReference type="EMBL" id="JBBHLL010000037">
    <property type="protein sequence ID" value="KAK7825828.1"/>
    <property type="molecule type" value="Genomic_DNA"/>
</dbReference>
<dbReference type="PROSITE" id="PS51837">
    <property type="entry name" value="LITAF"/>
    <property type="match status" value="1"/>
</dbReference>
<evidence type="ECO:0000313" key="2">
    <source>
        <dbReference type="EMBL" id="KAK7825828.1"/>
    </source>
</evidence>
<dbReference type="InterPro" id="IPR006629">
    <property type="entry name" value="LITAF"/>
</dbReference>
<dbReference type="Pfam" id="PF10601">
    <property type="entry name" value="zf-LITAF-like"/>
    <property type="match status" value="1"/>
</dbReference>
<protein>
    <recommendedName>
        <fullName evidence="1">LITAF domain-containing protein</fullName>
    </recommendedName>
</protein>
<sequence length="84" mass="9804">MGRSVRYRPEDDNFHANADRMSLLWEADRHGDNPCPRRPHLGAMRGFLGCCFLPFFVRSLMDVSHSCPVCQQELFHHHRLKLAL</sequence>
<accession>A0AAW0JFZ1</accession>
<comment type="caution">
    <text evidence="2">The sequence shown here is derived from an EMBL/GenBank/DDBJ whole genome shotgun (WGS) entry which is preliminary data.</text>
</comment>
<gene>
    <name evidence="2" type="ORF">U0070_008584</name>
</gene>
<keyword evidence="3" id="KW-1185">Reference proteome</keyword>
<evidence type="ECO:0000313" key="3">
    <source>
        <dbReference type="Proteomes" id="UP001488838"/>
    </source>
</evidence>